<dbReference type="Proteomes" id="UP000529795">
    <property type="component" value="Unassembled WGS sequence"/>
</dbReference>
<dbReference type="InterPro" id="IPR006311">
    <property type="entry name" value="TAT_signal"/>
</dbReference>
<dbReference type="RefSeq" id="WP_183982522.1">
    <property type="nucleotide sequence ID" value="NZ_JACIEV010000002.1"/>
</dbReference>
<sequence length="477" mass="52536">MSWVDRRQLMAGAGVLAVSAAVPVAAAPAFASKRPPQGERRFTSPAVEAEIARVKRRIADPEIAWLFENCYPNTLDTTVTKVGTIDGKPDTFVITGDIDALWLRDSSAQLQTYVHLTPRDAALRRLFHGLIQRQARCILIDPYANAYMEDPTALSSLSARTDLTEMKPGVAERKWEIDSLCYPMRLSHGYWTATRDKVPFDATWAQAMALAVETLRVQQRKDGPGPYHFQRRDTTPTETLMFGGYGAPTRKVGLIHSGFRPSDDACVYPFLIPSNLFAVSALQMLATVLREARGDAAAAGRAEALAAEVEAALRAHGRMTDGRGGEVWAYEVDGFGNAIFMDDANVPSLSALPLLGSATRDDPLWRRTAALAWSGRNPYFFSGSAAEGIGGPHAGMDMIWPMSIIARALLSDDDAVIRQCLTWLKRTHADTGFMHESFLKDDPSKFTRKWFAWANGLFGDLVLDLERRKPGLLGVVY</sequence>
<keyword evidence="3" id="KW-1185">Reference proteome</keyword>
<evidence type="ECO:0000313" key="2">
    <source>
        <dbReference type="EMBL" id="MBB4152814.1"/>
    </source>
</evidence>
<proteinExistence type="predicted"/>
<gene>
    <name evidence="2" type="ORF">GGQ80_000702</name>
</gene>
<dbReference type="Pfam" id="PF06824">
    <property type="entry name" value="Glyco_hydro_125"/>
    <property type="match status" value="1"/>
</dbReference>
<evidence type="ECO:0000256" key="1">
    <source>
        <dbReference type="SAM" id="SignalP"/>
    </source>
</evidence>
<evidence type="ECO:0008006" key="4">
    <source>
        <dbReference type="Google" id="ProtNLM"/>
    </source>
</evidence>
<dbReference type="InterPro" id="IPR008313">
    <property type="entry name" value="GH125"/>
</dbReference>
<dbReference type="Gene3D" id="1.50.10.10">
    <property type="match status" value="1"/>
</dbReference>
<evidence type="ECO:0000313" key="3">
    <source>
        <dbReference type="Proteomes" id="UP000529795"/>
    </source>
</evidence>
<feature type="chain" id="PRO_5033041831" description="Glycoside hydrolase family 125 protein" evidence="1">
    <location>
        <begin position="27"/>
        <end position="477"/>
    </location>
</feature>
<dbReference type="InterPro" id="IPR012341">
    <property type="entry name" value="6hp_glycosidase-like_sf"/>
</dbReference>
<dbReference type="PANTHER" id="PTHR31047:SF0">
    <property type="entry name" value="MEIOTICALLY UP-REGULATED GENE 157 PROTEIN"/>
    <property type="match status" value="1"/>
</dbReference>
<organism evidence="2 3">
    <name type="scientific">Sphingomonas jinjuensis</name>
    <dbReference type="NCBI Taxonomy" id="535907"/>
    <lineage>
        <taxon>Bacteria</taxon>
        <taxon>Pseudomonadati</taxon>
        <taxon>Pseudomonadota</taxon>
        <taxon>Alphaproteobacteria</taxon>
        <taxon>Sphingomonadales</taxon>
        <taxon>Sphingomonadaceae</taxon>
        <taxon>Sphingomonas</taxon>
    </lineage>
</organism>
<dbReference type="PIRSF" id="PIRSF028846">
    <property type="entry name" value="UCP028846"/>
    <property type="match status" value="1"/>
</dbReference>
<dbReference type="SMART" id="SM01149">
    <property type="entry name" value="DUF1237"/>
    <property type="match status" value="1"/>
</dbReference>
<dbReference type="PROSITE" id="PS51318">
    <property type="entry name" value="TAT"/>
    <property type="match status" value="1"/>
</dbReference>
<dbReference type="InterPro" id="IPR008928">
    <property type="entry name" value="6-hairpin_glycosidase_sf"/>
</dbReference>
<accession>A0A840FAK9</accession>
<reference evidence="2 3" key="1">
    <citation type="submission" date="2020-08" db="EMBL/GenBank/DDBJ databases">
        <title>Genomic Encyclopedia of Type Strains, Phase IV (KMG-IV): sequencing the most valuable type-strain genomes for metagenomic binning, comparative biology and taxonomic classification.</title>
        <authorList>
            <person name="Goeker M."/>
        </authorList>
    </citation>
    <scope>NUCLEOTIDE SEQUENCE [LARGE SCALE GENOMIC DNA]</scope>
    <source>
        <strain evidence="2 3">YC6723</strain>
    </source>
</reference>
<keyword evidence="1" id="KW-0732">Signal</keyword>
<name>A0A840FAK9_9SPHN</name>
<dbReference type="EMBL" id="JACIEV010000002">
    <property type="protein sequence ID" value="MBB4152814.1"/>
    <property type="molecule type" value="Genomic_DNA"/>
</dbReference>
<dbReference type="GO" id="GO:0005975">
    <property type="term" value="P:carbohydrate metabolic process"/>
    <property type="evidence" value="ECO:0007669"/>
    <property type="project" value="InterPro"/>
</dbReference>
<dbReference type="PANTHER" id="PTHR31047">
    <property type="entry name" value="MEIOTICALLY UP-REGULATED GENE 157 PROTEIN"/>
    <property type="match status" value="1"/>
</dbReference>
<dbReference type="AlphaFoldDB" id="A0A840FAK9"/>
<dbReference type="SUPFAM" id="SSF48208">
    <property type="entry name" value="Six-hairpin glycosidases"/>
    <property type="match status" value="1"/>
</dbReference>
<feature type="signal peptide" evidence="1">
    <location>
        <begin position="1"/>
        <end position="26"/>
    </location>
</feature>
<comment type="caution">
    <text evidence="2">The sequence shown here is derived from an EMBL/GenBank/DDBJ whole genome shotgun (WGS) entry which is preliminary data.</text>
</comment>
<protein>
    <recommendedName>
        <fullName evidence="4">Glycoside hydrolase family 125 protein</fullName>
    </recommendedName>
</protein>